<dbReference type="GO" id="GO:0005737">
    <property type="term" value="C:cytoplasm"/>
    <property type="evidence" value="ECO:0007669"/>
    <property type="project" value="TreeGrafter"/>
</dbReference>
<protein>
    <submittedName>
        <fullName evidence="4">Related to ketoreductase</fullName>
    </submittedName>
</protein>
<gene>
    <name evidence="4" type="ORF">ARMOST_21571</name>
</gene>
<dbReference type="PRINTS" id="PR00081">
    <property type="entry name" value="GDHRDH"/>
</dbReference>
<sequence length="253" mass="26936">MAPKVYLITGAKRGIGLALVNELAAKNSDISIFAGVRNPSTASSLEELSKKYPGKITIVKYISADEEGNKALAKDIETKHGHLDVVIACAGIATYMGTALETPASEMRDHLNVNVTGILVLFQSVYSLLKASTSSPRFIPISSAAASLTAFISLPAGYTCYGASKVAVNYIARKIHFENDWIICFPLAPGIVDTDMSRANRVMDTTGTLAPIQDALAISAEKAATLLLGIIENATRENDGGEFINVDGQKLTW</sequence>
<dbReference type="Pfam" id="PF00106">
    <property type="entry name" value="adh_short"/>
    <property type="match status" value="1"/>
</dbReference>
<dbReference type="AlphaFoldDB" id="A0A284SAF7"/>
<keyword evidence="3" id="KW-0560">Oxidoreductase</keyword>
<evidence type="ECO:0000256" key="1">
    <source>
        <dbReference type="ARBA" id="ARBA00006484"/>
    </source>
</evidence>
<reference evidence="5" key="1">
    <citation type="journal article" date="2017" name="Nat. Ecol. Evol.">
        <title>Genome expansion and lineage-specific genetic innovations in the forest pathogenic fungi Armillaria.</title>
        <authorList>
            <person name="Sipos G."/>
            <person name="Prasanna A.N."/>
            <person name="Walter M.C."/>
            <person name="O'Connor E."/>
            <person name="Balint B."/>
            <person name="Krizsan K."/>
            <person name="Kiss B."/>
            <person name="Hess J."/>
            <person name="Varga T."/>
            <person name="Slot J."/>
            <person name="Riley R."/>
            <person name="Boka B."/>
            <person name="Rigling D."/>
            <person name="Barry K."/>
            <person name="Lee J."/>
            <person name="Mihaltcheva S."/>
            <person name="LaButti K."/>
            <person name="Lipzen A."/>
            <person name="Waldron R."/>
            <person name="Moloney N.M."/>
            <person name="Sperisen C."/>
            <person name="Kredics L."/>
            <person name="Vagvoelgyi C."/>
            <person name="Patrignani A."/>
            <person name="Fitzpatrick D."/>
            <person name="Nagy I."/>
            <person name="Doyle S."/>
            <person name="Anderson J.B."/>
            <person name="Grigoriev I.V."/>
            <person name="Gueldener U."/>
            <person name="Muensterkoetter M."/>
            <person name="Nagy L.G."/>
        </authorList>
    </citation>
    <scope>NUCLEOTIDE SEQUENCE [LARGE SCALE GENOMIC DNA]</scope>
    <source>
        <strain evidence="5">C18/9</strain>
    </source>
</reference>
<dbReference type="OMA" id="ENDWIIC"/>
<proteinExistence type="inferred from homology"/>
<dbReference type="PANTHER" id="PTHR43544:SF7">
    <property type="entry name" value="NADB-LER2"/>
    <property type="match status" value="1"/>
</dbReference>
<evidence type="ECO:0000313" key="4">
    <source>
        <dbReference type="EMBL" id="SJL18000.1"/>
    </source>
</evidence>
<dbReference type="InterPro" id="IPR020904">
    <property type="entry name" value="Sc_DH/Rdtase_CS"/>
</dbReference>
<name>A0A284SAF7_ARMOS</name>
<dbReference type="EMBL" id="FUEG01000051">
    <property type="protein sequence ID" value="SJL18000.1"/>
    <property type="molecule type" value="Genomic_DNA"/>
</dbReference>
<evidence type="ECO:0000256" key="3">
    <source>
        <dbReference type="ARBA" id="ARBA00023002"/>
    </source>
</evidence>
<dbReference type="Gene3D" id="3.40.50.720">
    <property type="entry name" value="NAD(P)-binding Rossmann-like Domain"/>
    <property type="match status" value="1"/>
</dbReference>
<comment type="similarity">
    <text evidence="1">Belongs to the short-chain dehydrogenases/reductases (SDR) family.</text>
</comment>
<keyword evidence="5" id="KW-1185">Reference proteome</keyword>
<dbReference type="SUPFAM" id="SSF51735">
    <property type="entry name" value="NAD(P)-binding Rossmann-fold domains"/>
    <property type="match status" value="1"/>
</dbReference>
<dbReference type="Proteomes" id="UP000219338">
    <property type="component" value="Unassembled WGS sequence"/>
</dbReference>
<dbReference type="InterPro" id="IPR002347">
    <property type="entry name" value="SDR_fam"/>
</dbReference>
<dbReference type="OrthoDB" id="9876299at2759"/>
<accession>A0A284SAF7</accession>
<dbReference type="InterPro" id="IPR036291">
    <property type="entry name" value="NAD(P)-bd_dom_sf"/>
</dbReference>
<dbReference type="PANTHER" id="PTHR43544">
    <property type="entry name" value="SHORT-CHAIN DEHYDROGENASE/REDUCTASE"/>
    <property type="match status" value="1"/>
</dbReference>
<evidence type="ECO:0000256" key="2">
    <source>
        <dbReference type="ARBA" id="ARBA00022857"/>
    </source>
</evidence>
<keyword evidence="2" id="KW-0521">NADP</keyword>
<dbReference type="PROSITE" id="PS00061">
    <property type="entry name" value="ADH_SHORT"/>
    <property type="match status" value="1"/>
</dbReference>
<dbReference type="InterPro" id="IPR051468">
    <property type="entry name" value="Fungal_SecMetab_SDRs"/>
</dbReference>
<organism evidence="4 5">
    <name type="scientific">Armillaria ostoyae</name>
    <name type="common">Armillaria root rot fungus</name>
    <dbReference type="NCBI Taxonomy" id="47428"/>
    <lineage>
        <taxon>Eukaryota</taxon>
        <taxon>Fungi</taxon>
        <taxon>Dikarya</taxon>
        <taxon>Basidiomycota</taxon>
        <taxon>Agaricomycotina</taxon>
        <taxon>Agaricomycetes</taxon>
        <taxon>Agaricomycetidae</taxon>
        <taxon>Agaricales</taxon>
        <taxon>Marasmiineae</taxon>
        <taxon>Physalacriaceae</taxon>
        <taxon>Armillaria</taxon>
    </lineage>
</organism>
<dbReference type="GO" id="GO:0016491">
    <property type="term" value="F:oxidoreductase activity"/>
    <property type="evidence" value="ECO:0007669"/>
    <property type="project" value="UniProtKB-KW"/>
</dbReference>
<evidence type="ECO:0000313" key="5">
    <source>
        <dbReference type="Proteomes" id="UP000219338"/>
    </source>
</evidence>